<keyword evidence="2" id="KW-0812">Transmembrane</keyword>
<keyword evidence="2" id="KW-0472">Membrane</keyword>
<evidence type="ECO:0000256" key="2">
    <source>
        <dbReference type="SAM" id="Phobius"/>
    </source>
</evidence>
<protein>
    <submittedName>
        <fullName evidence="3">Uncharacterized protein</fullName>
    </submittedName>
</protein>
<feature type="transmembrane region" description="Helical" evidence="2">
    <location>
        <begin position="7"/>
        <end position="26"/>
    </location>
</feature>
<keyword evidence="4" id="KW-1185">Reference proteome</keyword>
<keyword evidence="1" id="KW-0175">Coiled coil</keyword>
<gene>
    <name evidence="3" type="ORF">GGR35_001706</name>
</gene>
<organism evidence="3 4">
    <name type="scientific">Mucilaginibacter phyllosphaerae</name>
    <dbReference type="NCBI Taxonomy" id="1812349"/>
    <lineage>
        <taxon>Bacteria</taxon>
        <taxon>Pseudomonadati</taxon>
        <taxon>Bacteroidota</taxon>
        <taxon>Sphingobacteriia</taxon>
        <taxon>Sphingobacteriales</taxon>
        <taxon>Sphingobacteriaceae</taxon>
        <taxon>Mucilaginibacter</taxon>
    </lineage>
</organism>
<dbReference type="EMBL" id="JACIEG010000003">
    <property type="protein sequence ID" value="MBB3969103.1"/>
    <property type="molecule type" value="Genomic_DNA"/>
</dbReference>
<sequence length="167" mass="19935">MRTRSKKIFLIMSIVVPFLLYCFYYYGMMVKNAPYKFSEFQSIHFEYGFGDTLNNIYDSKTGEYQFVNRRDSLVKIKLRLSNDDLLYLHRKAADLGFWDFPANELNTEAKGRVPRYLIQFNYLRKSKKVMYDASYNGEEKLKDANERLIKEIQKVLNEAEARQRNSK</sequence>
<evidence type="ECO:0000313" key="3">
    <source>
        <dbReference type="EMBL" id="MBB3969103.1"/>
    </source>
</evidence>
<feature type="coiled-coil region" evidence="1">
    <location>
        <begin position="138"/>
        <end position="165"/>
    </location>
</feature>
<comment type="caution">
    <text evidence="3">The sequence shown here is derived from an EMBL/GenBank/DDBJ whole genome shotgun (WGS) entry which is preliminary data.</text>
</comment>
<proteinExistence type="predicted"/>
<evidence type="ECO:0000313" key="4">
    <source>
        <dbReference type="Proteomes" id="UP000583101"/>
    </source>
</evidence>
<dbReference type="RefSeq" id="WP_183500350.1">
    <property type="nucleotide sequence ID" value="NZ_BMCZ01000002.1"/>
</dbReference>
<name>A0ABR6I7S1_9SPHI</name>
<dbReference type="Proteomes" id="UP000583101">
    <property type="component" value="Unassembled WGS sequence"/>
</dbReference>
<reference evidence="3 4" key="1">
    <citation type="submission" date="2020-08" db="EMBL/GenBank/DDBJ databases">
        <title>Genomic Encyclopedia of Type Strains, Phase IV (KMG-IV): sequencing the most valuable type-strain genomes for metagenomic binning, comparative biology and taxonomic classification.</title>
        <authorList>
            <person name="Goeker M."/>
        </authorList>
    </citation>
    <scope>NUCLEOTIDE SEQUENCE [LARGE SCALE GENOMIC DNA]</scope>
    <source>
        <strain evidence="3 4">DSM 100995</strain>
    </source>
</reference>
<evidence type="ECO:0000256" key="1">
    <source>
        <dbReference type="SAM" id="Coils"/>
    </source>
</evidence>
<accession>A0ABR6I7S1</accession>
<keyword evidence="2" id="KW-1133">Transmembrane helix</keyword>